<organism evidence="1 2">
    <name type="scientific">Aurantimonas endophytica</name>
    <dbReference type="NCBI Taxonomy" id="1522175"/>
    <lineage>
        <taxon>Bacteria</taxon>
        <taxon>Pseudomonadati</taxon>
        <taxon>Pseudomonadota</taxon>
        <taxon>Alphaproteobacteria</taxon>
        <taxon>Hyphomicrobiales</taxon>
        <taxon>Aurantimonadaceae</taxon>
        <taxon>Aurantimonas</taxon>
    </lineage>
</organism>
<comment type="caution">
    <text evidence="1">The sequence shown here is derived from an EMBL/GenBank/DDBJ whole genome shotgun (WGS) entry which is preliminary data.</text>
</comment>
<proteinExistence type="predicted"/>
<dbReference type="EMBL" id="JACIEM010000007">
    <property type="protein sequence ID" value="MBB4005567.1"/>
    <property type="molecule type" value="Genomic_DNA"/>
</dbReference>
<accession>A0A7W6MRZ1</accession>
<gene>
    <name evidence="1" type="ORF">GGR03_004669</name>
</gene>
<dbReference type="RefSeq" id="WP_183211177.1">
    <property type="nucleotide sequence ID" value="NZ_JAAAMM010000007.1"/>
</dbReference>
<sequence>MADQNELTAAVEQWQHHWHAILDREKVELENRPDPASLPPFDEDFRLHFALWTLDAERGARIRREAFGLLPCGELIADRVERHLRTPSHSMDGREAEAALRDGLRLVKAQGIDAPDDADSIRFFDASTVSYLEAFQEADTPFEALRDGLSGLAERRSGTLGQKAFFFLSEPLYRLASNYAVSEWVRWPLCSCDSEPDLTEPAWRLSIGGWVPGWDADGLFLYRFP</sequence>
<dbReference type="Proteomes" id="UP000588647">
    <property type="component" value="Unassembled WGS sequence"/>
</dbReference>
<protein>
    <submittedName>
        <fullName evidence="1">Uncharacterized protein</fullName>
    </submittedName>
</protein>
<evidence type="ECO:0000313" key="1">
    <source>
        <dbReference type="EMBL" id="MBB4005567.1"/>
    </source>
</evidence>
<evidence type="ECO:0000313" key="2">
    <source>
        <dbReference type="Proteomes" id="UP000588647"/>
    </source>
</evidence>
<reference evidence="1 2" key="1">
    <citation type="submission" date="2020-08" db="EMBL/GenBank/DDBJ databases">
        <title>Genomic Encyclopedia of Type Strains, Phase IV (KMG-IV): sequencing the most valuable type-strain genomes for metagenomic binning, comparative biology and taxonomic classification.</title>
        <authorList>
            <person name="Goeker M."/>
        </authorList>
    </citation>
    <scope>NUCLEOTIDE SEQUENCE [LARGE SCALE GENOMIC DNA]</scope>
    <source>
        <strain evidence="1 2">DSM 103570</strain>
    </source>
</reference>
<keyword evidence="2" id="KW-1185">Reference proteome</keyword>
<dbReference type="AlphaFoldDB" id="A0A7W6MRZ1"/>
<name>A0A7W6MRZ1_9HYPH</name>